<keyword evidence="12" id="KW-1185">Reference proteome</keyword>
<dbReference type="GO" id="GO:0036430">
    <property type="term" value="F:CMP kinase activity"/>
    <property type="evidence" value="ECO:0007669"/>
    <property type="project" value="RHEA"/>
</dbReference>
<gene>
    <name evidence="8" type="primary">cmk</name>
    <name evidence="11" type="ORF">A6122_1047</name>
</gene>
<comment type="similarity">
    <text evidence="1 8">Belongs to the cytidylate kinase family. Type 1 subfamily.</text>
</comment>
<evidence type="ECO:0000256" key="3">
    <source>
        <dbReference type="ARBA" id="ARBA00022741"/>
    </source>
</evidence>
<accession>A0A160KRE9</accession>
<sequence>MSTEQNRQEGGLNRMTPARRAQQSIPEDGGAAPESEARSEAVVQGDFGEAVVVAIDGPAGSGKSSVSRAAARRLDFEFLDTGAAYRALAWHGLDRGVDFEDEDAIVDALDGFDYSIGTDPESYSVWVGPTEVTAAIREPRVTARVSAVAKVPEVRRRITLLFRRIIGETRREGIIVEGRDITTVVAPTAPVRILLTASEEARMARRSREVTTESAEATGQALRSRDRADSQVVDFMNAADGVTLLDSTHLDFEQTVDAVVAEVRTSRARADHGTGHARR</sequence>
<evidence type="ECO:0000256" key="6">
    <source>
        <dbReference type="ARBA" id="ARBA00047615"/>
    </source>
</evidence>
<feature type="domain" description="Cytidylate kinase" evidence="10">
    <location>
        <begin position="53"/>
        <end position="264"/>
    </location>
</feature>
<comment type="catalytic activity">
    <reaction evidence="7 8">
        <text>CMP + ATP = CDP + ADP</text>
        <dbReference type="Rhea" id="RHEA:11600"/>
        <dbReference type="ChEBI" id="CHEBI:30616"/>
        <dbReference type="ChEBI" id="CHEBI:58069"/>
        <dbReference type="ChEBI" id="CHEBI:60377"/>
        <dbReference type="ChEBI" id="CHEBI:456216"/>
        <dbReference type="EC" id="2.7.4.25"/>
    </reaction>
</comment>
<dbReference type="EC" id="2.7.4.25" evidence="8"/>
<evidence type="ECO:0000256" key="9">
    <source>
        <dbReference type="SAM" id="MobiDB-lite"/>
    </source>
</evidence>
<dbReference type="InterPro" id="IPR027417">
    <property type="entry name" value="P-loop_NTPase"/>
</dbReference>
<evidence type="ECO:0000256" key="2">
    <source>
        <dbReference type="ARBA" id="ARBA00022679"/>
    </source>
</evidence>
<dbReference type="Proteomes" id="UP000077071">
    <property type="component" value="Chromosome"/>
</dbReference>
<feature type="region of interest" description="Disordered" evidence="9">
    <location>
        <begin position="1"/>
        <end position="41"/>
    </location>
</feature>
<organism evidence="11 12">
    <name type="scientific">Rathayibacter tritici</name>
    <dbReference type="NCBI Taxonomy" id="33888"/>
    <lineage>
        <taxon>Bacteria</taxon>
        <taxon>Bacillati</taxon>
        <taxon>Actinomycetota</taxon>
        <taxon>Actinomycetes</taxon>
        <taxon>Micrococcales</taxon>
        <taxon>Microbacteriaceae</taxon>
        <taxon>Rathayibacter</taxon>
    </lineage>
</organism>
<evidence type="ECO:0000256" key="5">
    <source>
        <dbReference type="ARBA" id="ARBA00022840"/>
    </source>
</evidence>
<dbReference type="GO" id="GO:0005737">
    <property type="term" value="C:cytoplasm"/>
    <property type="evidence" value="ECO:0007669"/>
    <property type="project" value="UniProtKB-SubCell"/>
</dbReference>
<proteinExistence type="inferred from homology"/>
<comment type="subcellular location">
    <subcellularLocation>
        <location evidence="8">Cytoplasm</location>
    </subcellularLocation>
</comment>
<dbReference type="RefSeq" id="WP_237358239.1">
    <property type="nucleotide sequence ID" value="NZ_CP015515.1"/>
</dbReference>
<dbReference type="InterPro" id="IPR011994">
    <property type="entry name" value="Cytidylate_kinase_dom"/>
</dbReference>
<dbReference type="GO" id="GO:0036431">
    <property type="term" value="F:dCMP kinase activity"/>
    <property type="evidence" value="ECO:0007669"/>
    <property type="project" value="InterPro"/>
</dbReference>
<evidence type="ECO:0000256" key="4">
    <source>
        <dbReference type="ARBA" id="ARBA00022777"/>
    </source>
</evidence>
<dbReference type="Gene3D" id="3.40.50.300">
    <property type="entry name" value="P-loop containing nucleotide triphosphate hydrolases"/>
    <property type="match status" value="1"/>
</dbReference>
<dbReference type="Pfam" id="PF02224">
    <property type="entry name" value="Cytidylate_kin"/>
    <property type="match status" value="1"/>
</dbReference>
<evidence type="ECO:0000256" key="8">
    <source>
        <dbReference type="HAMAP-Rule" id="MF_00238"/>
    </source>
</evidence>
<dbReference type="SUPFAM" id="SSF52540">
    <property type="entry name" value="P-loop containing nucleoside triphosphate hydrolases"/>
    <property type="match status" value="1"/>
</dbReference>
<evidence type="ECO:0000256" key="1">
    <source>
        <dbReference type="ARBA" id="ARBA00009427"/>
    </source>
</evidence>
<name>A0A160KRE9_9MICO</name>
<dbReference type="AlphaFoldDB" id="A0A160KRE9"/>
<comment type="catalytic activity">
    <reaction evidence="6 8">
        <text>dCMP + ATP = dCDP + ADP</text>
        <dbReference type="Rhea" id="RHEA:25094"/>
        <dbReference type="ChEBI" id="CHEBI:30616"/>
        <dbReference type="ChEBI" id="CHEBI:57566"/>
        <dbReference type="ChEBI" id="CHEBI:58593"/>
        <dbReference type="ChEBI" id="CHEBI:456216"/>
        <dbReference type="EC" id="2.7.4.25"/>
    </reaction>
</comment>
<dbReference type="NCBIfam" id="TIGR00017">
    <property type="entry name" value="cmk"/>
    <property type="match status" value="1"/>
</dbReference>
<evidence type="ECO:0000313" key="12">
    <source>
        <dbReference type="Proteomes" id="UP000077071"/>
    </source>
</evidence>
<protein>
    <recommendedName>
        <fullName evidence="8">Cytidylate kinase</fullName>
        <shortName evidence="8">CK</shortName>
        <ecNumber evidence="8">2.7.4.25</ecNumber>
    </recommendedName>
    <alternativeName>
        <fullName evidence="8">Cytidine monophosphate kinase</fullName>
        <shortName evidence="8">CMP kinase</shortName>
    </alternativeName>
</protein>
<dbReference type="EMBL" id="CP015515">
    <property type="protein sequence ID" value="AND16196.1"/>
    <property type="molecule type" value="Genomic_DNA"/>
</dbReference>
<keyword evidence="5 8" id="KW-0067">ATP-binding</keyword>
<dbReference type="STRING" id="33888.A6122_1047"/>
<dbReference type="InterPro" id="IPR003136">
    <property type="entry name" value="Cytidylate_kin"/>
</dbReference>
<evidence type="ECO:0000259" key="10">
    <source>
        <dbReference type="Pfam" id="PF02224"/>
    </source>
</evidence>
<dbReference type="CDD" id="cd02020">
    <property type="entry name" value="CMPK"/>
    <property type="match status" value="1"/>
</dbReference>
<evidence type="ECO:0000313" key="11">
    <source>
        <dbReference type="EMBL" id="AND16196.1"/>
    </source>
</evidence>
<keyword evidence="3 8" id="KW-0547">Nucleotide-binding</keyword>
<reference evidence="11 12" key="1">
    <citation type="submission" date="2016-05" db="EMBL/GenBank/DDBJ databases">
        <title>Complete genome sequence of Rathayibacter tritici NCPPB 1953.</title>
        <authorList>
            <person name="Park J."/>
            <person name="Lee H.-H."/>
            <person name="Lee S.-W."/>
            <person name="Seo Y.-S."/>
        </authorList>
    </citation>
    <scope>NUCLEOTIDE SEQUENCE [LARGE SCALE GENOMIC DNA]</scope>
    <source>
        <strain evidence="11 12">NCPPB 1953</strain>
    </source>
</reference>
<dbReference type="PATRIC" id="fig|33888.3.peg.1155"/>
<dbReference type="GO" id="GO:0006220">
    <property type="term" value="P:pyrimidine nucleotide metabolic process"/>
    <property type="evidence" value="ECO:0007669"/>
    <property type="project" value="UniProtKB-UniRule"/>
</dbReference>
<keyword evidence="2 8" id="KW-0808">Transferase</keyword>
<keyword evidence="8" id="KW-0963">Cytoplasm</keyword>
<dbReference type="KEGG" id="rtn:A6122_1047"/>
<feature type="binding site" evidence="8">
    <location>
        <begin position="57"/>
        <end position="65"/>
    </location>
    <ligand>
        <name>ATP</name>
        <dbReference type="ChEBI" id="CHEBI:30616"/>
    </ligand>
</feature>
<dbReference type="GO" id="GO:0005524">
    <property type="term" value="F:ATP binding"/>
    <property type="evidence" value="ECO:0007669"/>
    <property type="project" value="UniProtKB-UniRule"/>
</dbReference>
<evidence type="ECO:0000256" key="7">
    <source>
        <dbReference type="ARBA" id="ARBA00048478"/>
    </source>
</evidence>
<keyword evidence="4 8" id="KW-0418">Kinase</keyword>
<feature type="region of interest" description="Disordered" evidence="9">
    <location>
        <begin position="205"/>
        <end position="226"/>
    </location>
</feature>
<dbReference type="HAMAP" id="MF_00238">
    <property type="entry name" value="Cytidyl_kinase_type1"/>
    <property type="match status" value="1"/>
</dbReference>